<dbReference type="AlphaFoldDB" id="K5X546"/>
<dbReference type="STRING" id="597362.K5X546"/>
<dbReference type="KEGG" id="abp:AGABI1DRAFT118386"/>
<dbReference type="InterPro" id="IPR018834">
    <property type="entry name" value="DNA/RNA-bd_Est1-type"/>
</dbReference>
<feature type="compositionally biased region" description="Polar residues" evidence="1">
    <location>
        <begin position="154"/>
        <end position="172"/>
    </location>
</feature>
<dbReference type="Gene3D" id="3.40.50.1010">
    <property type="entry name" value="5'-nuclease"/>
    <property type="match status" value="1"/>
</dbReference>
<dbReference type="EMBL" id="JH971386">
    <property type="protein sequence ID" value="EKM82986.1"/>
    <property type="molecule type" value="Genomic_DNA"/>
</dbReference>
<accession>K5X546</accession>
<dbReference type="InterPro" id="IPR002716">
    <property type="entry name" value="PIN_dom"/>
</dbReference>
<dbReference type="CDD" id="cd09880">
    <property type="entry name" value="PIN_Smg5-6-like"/>
    <property type="match status" value="1"/>
</dbReference>
<dbReference type="GO" id="GO:0005697">
    <property type="term" value="C:telomerase holoenzyme complex"/>
    <property type="evidence" value="ECO:0007669"/>
    <property type="project" value="TreeGrafter"/>
</dbReference>
<name>K5X546_AGABU</name>
<dbReference type="HOGENOM" id="CLU_003327_0_0_1"/>
<sequence>MYIGLSGGGGSPRKGKDREMPLRDAPQPTDLDSRLTALRRKQAGTMRPKERPERTPVQSTTPYSLPPPSQPAPRHDRSPKQPATPTRAAVPQLHRRHAPQVVVSKPPDEADHEGFSRLKITTTPRPNMSKPKLFNPDADPIPMRHTAEPEPMSDSDSSHVPRNAPTTRNNGTNAARQLFDHRRHDPLHFNVLSRPQQTNERSAPTPKSSGDYISAGSTSSYAASLSSSNFTLSTDGSSMSSAVFDNRPGHTATDDSSASAFSQQLKLIYRRITTLESKVQQDDSDEQDEMDSRVMLKGQELTREDIENEKWRRKVDDHKSLAEDMYNLLQLSLAPSVPASLKHVPTKYNIVVRLWTHGFYKLLESLRRSCFTSRLALELLQEFIYYSYTFYIGLVEDPTLNSFRSGWLEALGDLARYRMIVATMLESGMGTKGSRLTTSALQAADEMNRVNGLDIPVIGTANGNSTGQKSFSNAHAGRVASQPPSVGVAAARLLEVEPDRERWRSIARDWYATGLFEQPGTGKLHHHLGLLYREVESEEMRGVYHFVKSMTTLHPFMTSRESILPLWSGSMQTRRMNPDAKVSELFVLLHGMLFTNIQLDDFKPTAARFLERLVIEGAEEREWIMMAIINISSVLEYGKPSGLLRRMGGIGGRETGRIIAKKQATPTDNKMEVDDEGQQSTSPTLSEAGQHLETSPAFKYALQLTFAMLSFVLRNPTRRATEFSRSSLNPYLTTILTFLSTVLKHAPSLALLERSIPWDDLTTFFSSIPRKVMESQGLFSVVDVTPEQRWPMLTTGCAPPLPEDWCMRGMEWVSRKVFERGYWKMGEDRPEVEVLETRESDQMTDGQIEDDGDERKGQHFYGVRAEGPGDMSGIPTCAGWRVSPKETTMKRWGRIVRGAVDIAGTVPGFNWTQGTREWRVEGKLADKVAAWKEMDRKEREEEEKRRTGRRWLDEDELMDVDEEDSEEGSSEDDENDTEEVKELKARRRYLRSLILSGQQEQVSNPPRSRRARTSRRAHDNYPELHIAQGYSVLVIDTNILLSFLPTVASLVESLVWTIVIPLPVVMELDGLVNNLSELGQAAQSAMKYITSHLRSHSISLKVQTSKGNYLPTLNVRTEEVDFAPGNFERSMDDLILKAAIWQDEHWMDRSALLGSSSQDTNGAVKVVLLSLDRNLRLKARSRQLPAAGEKDLAALLAKPA</sequence>
<dbReference type="Gene3D" id="1.25.40.10">
    <property type="entry name" value="Tetratricopeptide repeat domain"/>
    <property type="match status" value="1"/>
</dbReference>
<proteinExistence type="predicted"/>
<evidence type="ECO:0000313" key="3">
    <source>
        <dbReference type="EMBL" id="EKM82986.1"/>
    </source>
</evidence>
<feature type="region of interest" description="Disordered" evidence="1">
    <location>
        <begin position="998"/>
        <end position="1017"/>
    </location>
</feature>
<dbReference type="GO" id="GO:0070034">
    <property type="term" value="F:telomerase RNA binding"/>
    <property type="evidence" value="ECO:0007669"/>
    <property type="project" value="TreeGrafter"/>
</dbReference>
<dbReference type="InterPro" id="IPR011990">
    <property type="entry name" value="TPR-like_helical_dom_sf"/>
</dbReference>
<evidence type="ECO:0000259" key="2">
    <source>
        <dbReference type="SMART" id="SM00670"/>
    </source>
</evidence>
<feature type="region of interest" description="Disordered" evidence="1">
    <location>
        <begin position="661"/>
        <end position="688"/>
    </location>
</feature>
<dbReference type="Pfam" id="PF13638">
    <property type="entry name" value="PIN_4"/>
    <property type="match status" value="1"/>
</dbReference>
<dbReference type="SMART" id="SM00670">
    <property type="entry name" value="PINc"/>
    <property type="match status" value="1"/>
</dbReference>
<feature type="compositionally biased region" description="Polar residues" evidence="1">
    <location>
        <begin position="193"/>
        <end position="208"/>
    </location>
</feature>
<keyword evidence="4" id="KW-1185">Reference proteome</keyword>
<dbReference type="OMA" id="LWSHAFY"/>
<dbReference type="OrthoDB" id="2017974at2759"/>
<feature type="compositionally biased region" description="Gly residues" evidence="1">
    <location>
        <begin position="1"/>
        <end position="12"/>
    </location>
</feature>
<feature type="region of interest" description="Disordered" evidence="1">
    <location>
        <begin position="1"/>
        <end position="172"/>
    </location>
</feature>
<feature type="region of interest" description="Disordered" evidence="1">
    <location>
        <begin position="953"/>
        <end position="981"/>
    </location>
</feature>
<reference evidence="4" key="1">
    <citation type="journal article" date="2012" name="Proc. Natl. Acad. Sci. U.S.A.">
        <title>Genome sequence of the button mushroom Agaricus bisporus reveals mechanisms governing adaptation to a humic-rich ecological niche.</title>
        <authorList>
            <person name="Morin E."/>
            <person name="Kohler A."/>
            <person name="Baker A.R."/>
            <person name="Foulongne-Oriol M."/>
            <person name="Lombard V."/>
            <person name="Nagy L.G."/>
            <person name="Ohm R.A."/>
            <person name="Patyshakuliyeva A."/>
            <person name="Brun A."/>
            <person name="Aerts A.L."/>
            <person name="Bailey A.M."/>
            <person name="Billette C."/>
            <person name="Coutinho P.M."/>
            <person name="Deakin G."/>
            <person name="Doddapaneni H."/>
            <person name="Floudas D."/>
            <person name="Grimwood J."/>
            <person name="Hilden K."/>
            <person name="Kuees U."/>
            <person name="LaButti K.M."/>
            <person name="Lapidus A."/>
            <person name="Lindquist E.A."/>
            <person name="Lucas S.M."/>
            <person name="Murat C."/>
            <person name="Riley R.W."/>
            <person name="Salamov A.A."/>
            <person name="Schmutz J."/>
            <person name="Subramanian V."/>
            <person name="Woesten H.A.B."/>
            <person name="Xu J."/>
            <person name="Eastwood D.C."/>
            <person name="Foster G.D."/>
            <person name="Sonnenberg A.S."/>
            <person name="Cullen D."/>
            <person name="de Vries R.P."/>
            <person name="Lundell T."/>
            <person name="Hibbett D.S."/>
            <person name="Henrissat B."/>
            <person name="Burton K.S."/>
            <person name="Kerrigan R.W."/>
            <person name="Challen M.P."/>
            <person name="Grigoriev I.V."/>
            <person name="Martin F."/>
        </authorList>
    </citation>
    <scope>NUCLEOTIDE SEQUENCE [LARGE SCALE GENOMIC DNA]</scope>
    <source>
        <strain evidence="4">JB137-S8 / ATCC MYA-4627 / FGSC 10392</strain>
    </source>
</reference>
<feature type="compositionally biased region" description="Basic and acidic residues" evidence="1">
    <location>
        <begin position="106"/>
        <end position="116"/>
    </location>
</feature>
<dbReference type="eggNOG" id="KOG2162">
    <property type="taxonomic scope" value="Eukaryota"/>
</dbReference>
<dbReference type="Pfam" id="PF10373">
    <property type="entry name" value="EST1_DNA_bind"/>
    <property type="match status" value="1"/>
</dbReference>
<dbReference type="InterPro" id="IPR045153">
    <property type="entry name" value="Est1/Ebs1-like"/>
</dbReference>
<dbReference type="PANTHER" id="PTHR15696">
    <property type="entry name" value="SMG-7 SUPPRESSOR WITH MORPHOLOGICAL EFFECT ON GENITALIA PROTEIN 7"/>
    <property type="match status" value="1"/>
</dbReference>
<dbReference type="GeneID" id="18825437"/>
<dbReference type="GO" id="GO:0042162">
    <property type="term" value="F:telomeric DNA binding"/>
    <property type="evidence" value="ECO:0007669"/>
    <property type="project" value="TreeGrafter"/>
</dbReference>
<protein>
    <recommendedName>
        <fullName evidence="2">PIN domain-containing protein</fullName>
    </recommendedName>
</protein>
<dbReference type="GO" id="GO:0004540">
    <property type="term" value="F:RNA nuclease activity"/>
    <property type="evidence" value="ECO:0007669"/>
    <property type="project" value="UniProtKB-ARBA"/>
</dbReference>
<dbReference type="RefSeq" id="XP_007326856.1">
    <property type="nucleotide sequence ID" value="XM_007326794.1"/>
</dbReference>
<dbReference type="SUPFAM" id="SSF88723">
    <property type="entry name" value="PIN domain-like"/>
    <property type="match status" value="1"/>
</dbReference>
<dbReference type="Proteomes" id="UP000008493">
    <property type="component" value="Unassembled WGS sequence"/>
</dbReference>
<dbReference type="GO" id="GO:0000184">
    <property type="term" value="P:nuclear-transcribed mRNA catabolic process, nonsense-mediated decay"/>
    <property type="evidence" value="ECO:0007669"/>
    <property type="project" value="TreeGrafter"/>
</dbReference>
<feature type="compositionally biased region" description="Polar residues" evidence="1">
    <location>
        <begin position="678"/>
        <end position="687"/>
    </location>
</feature>
<dbReference type="SUPFAM" id="SSF48452">
    <property type="entry name" value="TPR-like"/>
    <property type="match status" value="1"/>
</dbReference>
<dbReference type="InterPro" id="IPR029060">
    <property type="entry name" value="PIN-like_dom_sf"/>
</dbReference>
<dbReference type="InParanoid" id="K5X546"/>
<feature type="domain" description="PIN" evidence="2">
    <location>
        <begin position="1031"/>
        <end position="1177"/>
    </location>
</feature>
<dbReference type="PANTHER" id="PTHR15696:SF0">
    <property type="entry name" value="TELOMERASE-BINDING PROTEIN EST1A"/>
    <property type="match status" value="1"/>
</dbReference>
<organism evidence="3 4">
    <name type="scientific">Agaricus bisporus var. burnettii (strain JB137-S8 / ATCC MYA-4627 / FGSC 10392)</name>
    <name type="common">White button mushroom</name>
    <dbReference type="NCBI Taxonomy" id="597362"/>
    <lineage>
        <taxon>Eukaryota</taxon>
        <taxon>Fungi</taxon>
        <taxon>Dikarya</taxon>
        <taxon>Basidiomycota</taxon>
        <taxon>Agaricomycotina</taxon>
        <taxon>Agaricomycetes</taxon>
        <taxon>Agaricomycetidae</taxon>
        <taxon>Agaricales</taxon>
        <taxon>Agaricineae</taxon>
        <taxon>Agaricaceae</taxon>
        <taxon>Agaricus</taxon>
    </lineage>
</organism>
<feature type="region of interest" description="Disordered" evidence="1">
    <location>
        <begin position="189"/>
        <end position="212"/>
    </location>
</feature>
<gene>
    <name evidence="3" type="ORF">AGABI1DRAFT_118386</name>
</gene>
<evidence type="ECO:0000256" key="1">
    <source>
        <dbReference type="SAM" id="MobiDB-lite"/>
    </source>
</evidence>
<feature type="compositionally biased region" description="Acidic residues" evidence="1">
    <location>
        <begin position="953"/>
        <end position="977"/>
    </location>
</feature>
<evidence type="ECO:0000313" key="4">
    <source>
        <dbReference type="Proteomes" id="UP000008493"/>
    </source>
</evidence>